<reference evidence="4 5" key="1">
    <citation type="submission" date="2018-06" db="EMBL/GenBank/DDBJ databases">
        <title>Genomic Encyclopedia of Type Strains, Phase IV (KMG-IV): sequencing the most valuable type-strain genomes for metagenomic binning, comparative biology and taxonomic classification.</title>
        <authorList>
            <person name="Goeker M."/>
        </authorList>
    </citation>
    <scope>NUCLEOTIDE SEQUENCE [LARGE SCALE GENOMIC DNA]</scope>
    <source>
        <strain evidence="4 5">DSM 25532</strain>
    </source>
</reference>
<dbReference type="CDD" id="cd05374">
    <property type="entry name" value="17beta-HSD-like_SDR_c"/>
    <property type="match status" value="1"/>
</dbReference>
<proteinExistence type="inferred from homology"/>
<keyword evidence="2" id="KW-0560">Oxidoreductase</keyword>
<dbReference type="Proteomes" id="UP000253426">
    <property type="component" value="Unassembled WGS sequence"/>
</dbReference>
<dbReference type="Gene3D" id="3.40.50.720">
    <property type="entry name" value="NAD(P)-binding Rossmann-like Domain"/>
    <property type="match status" value="1"/>
</dbReference>
<dbReference type="Pfam" id="PF00106">
    <property type="entry name" value="adh_short"/>
    <property type="match status" value="1"/>
</dbReference>
<accession>A0A366H3K5</accession>
<protein>
    <submittedName>
        <fullName evidence="4">NADP-dependent 3-hydroxy acid dehydrogenase YdfG</fullName>
    </submittedName>
</protein>
<dbReference type="GO" id="GO:0016491">
    <property type="term" value="F:oxidoreductase activity"/>
    <property type="evidence" value="ECO:0007669"/>
    <property type="project" value="UniProtKB-KW"/>
</dbReference>
<dbReference type="PANTHER" id="PTHR43976">
    <property type="entry name" value="SHORT CHAIN DEHYDROGENASE"/>
    <property type="match status" value="1"/>
</dbReference>
<evidence type="ECO:0000313" key="5">
    <source>
        <dbReference type="Proteomes" id="UP000253426"/>
    </source>
</evidence>
<dbReference type="InterPro" id="IPR002347">
    <property type="entry name" value="SDR_fam"/>
</dbReference>
<gene>
    <name evidence="4" type="ORF">DES53_12023</name>
</gene>
<sequence>MSLKTWFITGCSSGLGQALAKKALESGNSVIATARNKSDLAGFAWSACERCRILELDVTDPESVREAIGFAGRFDVLVNNAGRGLLGAVEECEEFQIRDNFEVNFFGALNLIRACLPMFREQKSGHIFNFSAAAAISNYPGFGAYGAAKAALEALSESLRLELAPFNVRVTIVRPGPFRTDFVGRGLQAAGNHLPAYDSTSGKFARLVRSTDRRQPGNPDLAAKAILEVAASASPPLRLTLGRYANQKARRKNSELERELCDWEQVGLGVDFELPANGQAS</sequence>
<comment type="similarity">
    <text evidence="1 3">Belongs to the short-chain dehydrogenases/reductases (SDR) family.</text>
</comment>
<dbReference type="InterPro" id="IPR051911">
    <property type="entry name" value="SDR_oxidoreductase"/>
</dbReference>
<evidence type="ECO:0000256" key="1">
    <source>
        <dbReference type="ARBA" id="ARBA00006484"/>
    </source>
</evidence>
<comment type="caution">
    <text evidence="4">The sequence shown here is derived from an EMBL/GenBank/DDBJ whole genome shotgun (WGS) entry which is preliminary data.</text>
</comment>
<dbReference type="PANTHER" id="PTHR43976:SF16">
    <property type="entry name" value="SHORT-CHAIN DEHYDROGENASE_REDUCTASE FAMILY PROTEIN"/>
    <property type="match status" value="1"/>
</dbReference>
<name>A0A366H3K5_9BACT</name>
<keyword evidence="5" id="KW-1185">Reference proteome</keyword>
<evidence type="ECO:0000313" key="4">
    <source>
        <dbReference type="EMBL" id="RBP35655.1"/>
    </source>
</evidence>
<dbReference type="InterPro" id="IPR036291">
    <property type="entry name" value="NAD(P)-bd_dom_sf"/>
</dbReference>
<evidence type="ECO:0000256" key="3">
    <source>
        <dbReference type="RuleBase" id="RU000363"/>
    </source>
</evidence>
<dbReference type="PRINTS" id="PR00080">
    <property type="entry name" value="SDRFAMILY"/>
</dbReference>
<dbReference type="PRINTS" id="PR00081">
    <property type="entry name" value="GDHRDH"/>
</dbReference>
<dbReference type="InterPro" id="IPR020904">
    <property type="entry name" value="Sc_DH/Rdtase_CS"/>
</dbReference>
<evidence type="ECO:0000256" key="2">
    <source>
        <dbReference type="ARBA" id="ARBA00023002"/>
    </source>
</evidence>
<dbReference type="RefSeq" id="WP_113962205.1">
    <property type="nucleotide sequence ID" value="NZ_QNRR01000020.1"/>
</dbReference>
<dbReference type="SUPFAM" id="SSF51735">
    <property type="entry name" value="NAD(P)-binding Rossmann-fold domains"/>
    <property type="match status" value="1"/>
</dbReference>
<dbReference type="PROSITE" id="PS00061">
    <property type="entry name" value="ADH_SHORT"/>
    <property type="match status" value="1"/>
</dbReference>
<organism evidence="4 5">
    <name type="scientific">Roseimicrobium gellanilyticum</name>
    <dbReference type="NCBI Taxonomy" id="748857"/>
    <lineage>
        <taxon>Bacteria</taxon>
        <taxon>Pseudomonadati</taxon>
        <taxon>Verrucomicrobiota</taxon>
        <taxon>Verrucomicrobiia</taxon>
        <taxon>Verrucomicrobiales</taxon>
        <taxon>Verrucomicrobiaceae</taxon>
        <taxon>Roseimicrobium</taxon>
    </lineage>
</organism>
<dbReference type="AlphaFoldDB" id="A0A366H3K5"/>
<dbReference type="OrthoDB" id="9775296at2"/>
<dbReference type="EMBL" id="QNRR01000020">
    <property type="protein sequence ID" value="RBP35655.1"/>
    <property type="molecule type" value="Genomic_DNA"/>
</dbReference>